<protein>
    <submittedName>
        <fullName evidence="4">Enoyl-CoA delta isomerase 2 mitochondrial</fullName>
    </submittedName>
</protein>
<evidence type="ECO:0000313" key="4">
    <source>
        <dbReference type="EMBL" id="TPP57195.1"/>
    </source>
</evidence>
<dbReference type="EMBL" id="SUNJ01013553">
    <property type="protein sequence ID" value="TPP57195.1"/>
    <property type="molecule type" value="Genomic_DNA"/>
</dbReference>
<dbReference type="Proteomes" id="UP000316759">
    <property type="component" value="Unassembled WGS sequence"/>
</dbReference>
<evidence type="ECO:0000313" key="5">
    <source>
        <dbReference type="Proteomes" id="UP000316759"/>
    </source>
</evidence>
<dbReference type="InterPro" id="IPR000582">
    <property type="entry name" value="Acyl-CoA-binding_protein"/>
</dbReference>
<dbReference type="SUPFAM" id="SSF47027">
    <property type="entry name" value="Acyl-CoA binding protein"/>
    <property type="match status" value="1"/>
</dbReference>
<dbReference type="PRINTS" id="PR00689">
    <property type="entry name" value="ACOABINDINGP"/>
</dbReference>
<dbReference type="AlphaFoldDB" id="A0A504YAH0"/>
<comment type="subcellular location">
    <subcellularLocation>
        <location evidence="1">Peroxisome</location>
    </subcellularLocation>
</comment>
<dbReference type="OrthoDB" id="409763at2759"/>
<dbReference type="Gene3D" id="1.10.12.10">
    <property type="entry name" value="Lyase 2-enoyl-coa Hydratase, Chain A, domain 2"/>
    <property type="match status" value="1"/>
</dbReference>
<dbReference type="GO" id="GO:0005777">
    <property type="term" value="C:peroxisome"/>
    <property type="evidence" value="ECO:0007669"/>
    <property type="project" value="UniProtKB-SubCell"/>
</dbReference>
<sequence length="407" mass="46600">MIFPVDKCFTEFRNIQTEVNEFLRHPCASLFHCPIYTRNFYHRYKRLVPKLSQDEAKMQYIRLISDLVAREADAPVTSKEAHVGLDCSLDRGILKLCLNRPAKKNAITPEWQMHYSTFIDSFDRAKEALNKLKTEPNNEIKLRIYALYKQATSAEIPVRFEPRVPFRIQLYPELHPFQMYRIWTKNLVDASNNPEVKLVIITGVGDYFSSGNDLTTFIKPLQSGIPIAQVASEGRAILYQFVAAFIDCNKPLVALINGPAVGISVTTLGLYDFVVTADPATFHTPFVNLGQTPEGCSSHTFPQIMGPLRANDMLLFNRKLTAQEALDWGLVNRMFPANEFSSSCDRLLQEMAQLPSETLRFSKEIMRARDRDVLHAVNERECERLAERWTSQECMQAVSQFFKRTSQ</sequence>
<dbReference type="SUPFAM" id="SSF52096">
    <property type="entry name" value="ClpP/crotonase"/>
    <property type="match status" value="1"/>
</dbReference>
<dbReference type="Pfam" id="PF00378">
    <property type="entry name" value="ECH_1"/>
    <property type="match status" value="1"/>
</dbReference>
<organism evidence="4 5">
    <name type="scientific">Fasciola gigantica</name>
    <name type="common">Giant liver fluke</name>
    <dbReference type="NCBI Taxonomy" id="46835"/>
    <lineage>
        <taxon>Eukaryota</taxon>
        <taxon>Metazoa</taxon>
        <taxon>Spiralia</taxon>
        <taxon>Lophotrochozoa</taxon>
        <taxon>Platyhelminthes</taxon>
        <taxon>Trematoda</taxon>
        <taxon>Digenea</taxon>
        <taxon>Plagiorchiida</taxon>
        <taxon>Echinostomata</taxon>
        <taxon>Echinostomatoidea</taxon>
        <taxon>Fasciolidae</taxon>
        <taxon>Fasciola</taxon>
    </lineage>
</organism>
<dbReference type="PANTHER" id="PTHR43684">
    <property type="match status" value="1"/>
</dbReference>
<dbReference type="InterPro" id="IPR014352">
    <property type="entry name" value="FERM/acyl-CoA-bd_prot_sf"/>
</dbReference>
<gene>
    <name evidence="4" type="ORF">FGIG_04039</name>
</gene>
<proteinExistence type="predicted"/>
<dbReference type="Gene3D" id="1.20.80.10">
    <property type="match status" value="1"/>
</dbReference>
<evidence type="ECO:0000256" key="2">
    <source>
        <dbReference type="ARBA" id="ARBA00023140"/>
    </source>
</evidence>
<accession>A0A504YAH0</accession>
<keyword evidence="2" id="KW-0576">Peroxisome</keyword>
<dbReference type="InterPro" id="IPR014748">
    <property type="entry name" value="Enoyl-CoA_hydra_C"/>
</dbReference>
<name>A0A504YAH0_FASGI</name>
<dbReference type="InterPro" id="IPR001753">
    <property type="entry name" value="Enoyl-CoA_hydra/iso"/>
</dbReference>
<evidence type="ECO:0000256" key="1">
    <source>
        <dbReference type="ARBA" id="ARBA00004275"/>
    </source>
</evidence>
<dbReference type="InterPro" id="IPR029045">
    <property type="entry name" value="ClpP/crotonase-like_dom_sf"/>
</dbReference>
<dbReference type="Gene3D" id="3.90.226.10">
    <property type="entry name" value="2-enoyl-CoA Hydratase, Chain A, domain 1"/>
    <property type="match status" value="1"/>
</dbReference>
<keyword evidence="3 4" id="KW-0413">Isomerase</keyword>
<dbReference type="CDD" id="cd06558">
    <property type="entry name" value="crotonase-like"/>
    <property type="match status" value="1"/>
</dbReference>
<dbReference type="GO" id="GO:0004165">
    <property type="term" value="F:delta(3)-delta(2)-enoyl-CoA isomerase activity"/>
    <property type="evidence" value="ECO:0007669"/>
    <property type="project" value="UniProtKB-ARBA"/>
</dbReference>
<comment type="caution">
    <text evidence="4">The sequence shown here is derived from an EMBL/GenBank/DDBJ whole genome shotgun (WGS) entry which is preliminary data.</text>
</comment>
<keyword evidence="5" id="KW-1185">Reference proteome</keyword>
<dbReference type="InterPro" id="IPR035984">
    <property type="entry name" value="Acyl-CoA-binding_sf"/>
</dbReference>
<dbReference type="InterPro" id="IPR051053">
    <property type="entry name" value="ECH/Chromodomain_protein"/>
</dbReference>
<reference evidence="4 5" key="1">
    <citation type="submission" date="2019-04" db="EMBL/GenBank/DDBJ databases">
        <title>Annotation for the trematode Fasciola gigantica.</title>
        <authorList>
            <person name="Choi Y.-J."/>
        </authorList>
    </citation>
    <scope>NUCLEOTIDE SEQUENCE [LARGE SCALE GENOMIC DNA]</scope>
    <source>
        <strain evidence="4">Uganda_cow_1</strain>
    </source>
</reference>
<dbReference type="STRING" id="46835.A0A504YAH0"/>
<dbReference type="GO" id="GO:0000062">
    <property type="term" value="F:fatty-acyl-CoA binding"/>
    <property type="evidence" value="ECO:0007669"/>
    <property type="project" value="InterPro"/>
</dbReference>
<dbReference type="PANTHER" id="PTHR43684:SF1">
    <property type="entry name" value="ENOYL-COA DELTA ISOMERASE 2"/>
    <property type="match status" value="1"/>
</dbReference>
<evidence type="ECO:0000256" key="3">
    <source>
        <dbReference type="ARBA" id="ARBA00023235"/>
    </source>
</evidence>